<dbReference type="EMBL" id="CAACVG010001490">
    <property type="protein sequence ID" value="VEN35355.1"/>
    <property type="molecule type" value="Genomic_DNA"/>
</dbReference>
<organism evidence="2 3">
    <name type="scientific">Callosobruchus maculatus</name>
    <name type="common">Southern cowpea weevil</name>
    <name type="synonym">Pulse bruchid</name>
    <dbReference type="NCBI Taxonomy" id="64391"/>
    <lineage>
        <taxon>Eukaryota</taxon>
        <taxon>Metazoa</taxon>
        <taxon>Ecdysozoa</taxon>
        <taxon>Arthropoda</taxon>
        <taxon>Hexapoda</taxon>
        <taxon>Insecta</taxon>
        <taxon>Pterygota</taxon>
        <taxon>Neoptera</taxon>
        <taxon>Endopterygota</taxon>
        <taxon>Coleoptera</taxon>
        <taxon>Polyphaga</taxon>
        <taxon>Cucujiformia</taxon>
        <taxon>Chrysomeloidea</taxon>
        <taxon>Chrysomelidae</taxon>
        <taxon>Bruchinae</taxon>
        <taxon>Bruchini</taxon>
        <taxon>Callosobruchus</taxon>
    </lineage>
</organism>
<dbReference type="Proteomes" id="UP000410492">
    <property type="component" value="Unassembled WGS sequence"/>
</dbReference>
<name>A0A653BK44_CALMS</name>
<feature type="compositionally biased region" description="Polar residues" evidence="1">
    <location>
        <begin position="28"/>
        <end position="39"/>
    </location>
</feature>
<evidence type="ECO:0000313" key="2">
    <source>
        <dbReference type="EMBL" id="VEN35355.1"/>
    </source>
</evidence>
<accession>A0A653BK44</accession>
<protein>
    <submittedName>
        <fullName evidence="2">Uncharacterized protein</fullName>
    </submittedName>
</protein>
<feature type="region of interest" description="Disordered" evidence="1">
    <location>
        <begin position="25"/>
        <end position="79"/>
    </location>
</feature>
<reference evidence="2 3" key="1">
    <citation type="submission" date="2019-01" db="EMBL/GenBank/DDBJ databases">
        <authorList>
            <person name="Sayadi A."/>
        </authorList>
    </citation>
    <scope>NUCLEOTIDE SEQUENCE [LARGE SCALE GENOMIC DNA]</scope>
</reference>
<evidence type="ECO:0000256" key="1">
    <source>
        <dbReference type="SAM" id="MobiDB-lite"/>
    </source>
</evidence>
<dbReference type="AlphaFoldDB" id="A0A653BK44"/>
<evidence type="ECO:0000313" key="3">
    <source>
        <dbReference type="Proteomes" id="UP000410492"/>
    </source>
</evidence>
<gene>
    <name evidence="2" type="ORF">CALMAC_LOCUS1275</name>
</gene>
<keyword evidence="3" id="KW-1185">Reference proteome</keyword>
<proteinExistence type="predicted"/>
<sequence>MRRLYSDRELLIFWFQEVIPRCRPGRSAPNNVHAITQSSPRAPKAKKAAGQPQQLEQISPVNGSAIMLPNTEPDHNNRNHSSFALHAYISECND</sequence>